<reference evidence="2" key="1">
    <citation type="submission" date="2016-10" db="EMBL/GenBank/DDBJ databases">
        <authorList>
            <person name="Varghese N."/>
            <person name="Submissions S."/>
        </authorList>
    </citation>
    <scope>NUCLEOTIDE SEQUENCE [LARGE SCALE GENOMIC DNA]</scope>
    <source>
        <strain evidence="2">CGMCC 1.10971</strain>
    </source>
</reference>
<proteinExistence type="predicted"/>
<dbReference type="STRING" id="1045558.SAMN05216175_107114"/>
<protein>
    <submittedName>
        <fullName evidence="1">Uncharacterized protein</fullName>
    </submittedName>
</protein>
<name>A0A1I2S4X6_9GAMM</name>
<dbReference type="Proteomes" id="UP000198623">
    <property type="component" value="Unassembled WGS sequence"/>
</dbReference>
<dbReference type="AlphaFoldDB" id="A0A1I2S4X6"/>
<organism evidence="1 2">
    <name type="scientific">Neptunomonas qingdaonensis</name>
    <dbReference type="NCBI Taxonomy" id="1045558"/>
    <lineage>
        <taxon>Bacteria</taxon>
        <taxon>Pseudomonadati</taxon>
        <taxon>Pseudomonadota</taxon>
        <taxon>Gammaproteobacteria</taxon>
        <taxon>Oceanospirillales</taxon>
        <taxon>Oceanospirillaceae</taxon>
        <taxon>Neptunomonas</taxon>
    </lineage>
</organism>
<dbReference type="EMBL" id="FOOU01000007">
    <property type="protein sequence ID" value="SFG47848.1"/>
    <property type="molecule type" value="Genomic_DNA"/>
</dbReference>
<sequence length="78" mass="8998">MRINIIFYIFASADKNHVDLFETAHTCYEAGPIYCSAPSRFMTTADSATSYRCIIRVRIDAPLRPIMRLEILHNSFLK</sequence>
<evidence type="ECO:0000313" key="2">
    <source>
        <dbReference type="Proteomes" id="UP000198623"/>
    </source>
</evidence>
<accession>A0A1I2S4X6</accession>
<gene>
    <name evidence="1" type="ORF">SAMN05216175_107114</name>
</gene>
<keyword evidence="2" id="KW-1185">Reference proteome</keyword>
<evidence type="ECO:0000313" key="1">
    <source>
        <dbReference type="EMBL" id="SFG47848.1"/>
    </source>
</evidence>